<accession>A0A6P1ZQY3</accession>
<reference evidence="1 4" key="2">
    <citation type="submission" date="2019-04" db="EMBL/GenBank/DDBJ databases">
        <title>Isolation and culture of sulfate reducing bacteria from the cold seep of the South China Sea.</title>
        <authorList>
            <person name="Sun C."/>
            <person name="Liu R."/>
        </authorList>
    </citation>
    <scope>NUCLEOTIDE SEQUENCE [LARGE SCALE GENOMIC DNA]</scope>
    <source>
        <strain evidence="1 4">CS1</strain>
    </source>
</reference>
<dbReference type="Proteomes" id="UP000503251">
    <property type="component" value="Chromosome"/>
</dbReference>
<dbReference type="OrthoDB" id="5430968at2"/>
<evidence type="ECO:0000313" key="3">
    <source>
        <dbReference type="Proteomes" id="UP000434052"/>
    </source>
</evidence>
<evidence type="ECO:0008006" key="5">
    <source>
        <dbReference type="Google" id="ProtNLM"/>
    </source>
</evidence>
<evidence type="ECO:0000313" key="2">
    <source>
        <dbReference type="EMBL" id="TVM36877.1"/>
    </source>
</evidence>
<evidence type="ECO:0000313" key="1">
    <source>
        <dbReference type="EMBL" id="QJT11268.1"/>
    </source>
</evidence>
<dbReference type="EMBL" id="CP039543">
    <property type="protein sequence ID" value="QJT11268.1"/>
    <property type="molecule type" value="Genomic_DNA"/>
</dbReference>
<dbReference type="EMBL" id="QMIF01000001">
    <property type="protein sequence ID" value="TVM36877.1"/>
    <property type="molecule type" value="Genomic_DNA"/>
</dbReference>
<name>A0A6P1ZQY3_9BACT</name>
<dbReference type="AlphaFoldDB" id="A0A6P1ZQY3"/>
<organism evidence="2 3">
    <name type="scientific">Oceanidesulfovibrio marinus</name>
    <dbReference type="NCBI Taxonomy" id="370038"/>
    <lineage>
        <taxon>Bacteria</taxon>
        <taxon>Pseudomonadati</taxon>
        <taxon>Thermodesulfobacteriota</taxon>
        <taxon>Desulfovibrionia</taxon>
        <taxon>Desulfovibrionales</taxon>
        <taxon>Desulfovibrionaceae</taxon>
        <taxon>Oceanidesulfovibrio</taxon>
    </lineage>
</organism>
<sequence length="183" mass="20288">MDAAYDSSATPLGFTCANCEQNCCISHFQHHTYVEWAYFLHGLEQAAPELVARITENAHENVEAMQAALARGERPRVMCPVNVDGLCTIYKHRLMICRLHGVAHVLQRPDGRFVHYPGCPRFDALAAREPMAPGSNVRGPVIDRTPLYRELAAIEQTFLGAKAGKLPKVDCTLAEMIVQGKPF</sequence>
<proteinExistence type="predicted"/>
<keyword evidence="4" id="KW-1185">Reference proteome</keyword>
<protein>
    <recommendedName>
        <fullName evidence="5">YkgJ family cysteine cluster protein</fullName>
    </recommendedName>
</protein>
<reference evidence="2 3" key="1">
    <citation type="submission" date="2018-06" db="EMBL/GenBank/DDBJ databases">
        <title>Complete genome of Desulfovibrio marinus P48SEP.</title>
        <authorList>
            <person name="Crispim J.S."/>
            <person name="Vidigal P.M.P."/>
            <person name="Silva L.C.F."/>
            <person name="Araujo L.C."/>
            <person name="Laguardia C.N."/>
            <person name="Dias R.S."/>
            <person name="Sousa M.P."/>
            <person name="Paula S.O."/>
            <person name="Silva C."/>
        </authorList>
    </citation>
    <scope>NUCLEOTIDE SEQUENCE [LARGE SCALE GENOMIC DNA]</scope>
    <source>
        <strain evidence="2 3">P48SEP</strain>
    </source>
</reference>
<dbReference type="Proteomes" id="UP000434052">
    <property type="component" value="Unassembled WGS sequence"/>
</dbReference>
<gene>
    <name evidence="2" type="ORF">DQK91_01895</name>
    <name evidence="1" type="ORF">E8L03_08050</name>
</gene>
<evidence type="ECO:0000313" key="4">
    <source>
        <dbReference type="Proteomes" id="UP000503251"/>
    </source>
</evidence>